<evidence type="ECO:0000313" key="1">
    <source>
        <dbReference type="EMBL" id="KAL3783621.1"/>
    </source>
</evidence>
<reference evidence="1 2" key="1">
    <citation type="journal article" date="2020" name="G3 (Bethesda)">
        <title>Improved Reference Genome for Cyclotella cryptica CCMP332, a Model for Cell Wall Morphogenesis, Salinity Adaptation, and Lipid Production in Diatoms (Bacillariophyta).</title>
        <authorList>
            <person name="Roberts W.R."/>
            <person name="Downey K.M."/>
            <person name="Ruck E.C."/>
            <person name="Traller J.C."/>
            <person name="Alverson A.J."/>
        </authorList>
    </citation>
    <scope>NUCLEOTIDE SEQUENCE [LARGE SCALE GENOMIC DNA]</scope>
    <source>
        <strain evidence="1 2">CCMP332</strain>
    </source>
</reference>
<accession>A0ABD3P8F8</accession>
<dbReference type="AlphaFoldDB" id="A0ABD3P8F8"/>
<proteinExistence type="predicted"/>
<gene>
    <name evidence="1" type="ORF">HJC23_004987</name>
</gene>
<name>A0ABD3P8F8_9STRA</name>
<dbReference type="SUPFAM" id="SSF53335">
    <property type="entry name" value="S-adenosyl-L-methionine-dependent methyltransferases"/>
    <property type="match status" value="1"/>
</dbReference>
<sequence length="331" mass="37131">MDNYYTAPHLLLPPNHSFQCSEKKENHSVLFSCNLPKSSLRLEFACRSPSCGALHENEPSVHTQQSEEDEDECLVDPNFFDSGYTMAGLTGFTIWTGTRLLIETLCWRQDCYCDRLTTIQRRLANARVLELGAGVGVVGVYIAASVGSSVLLTDLPTLVENAIEDNLARNEAANDKLERQQNNPTKESHLWLGPNPHRIGNGWASSASLDWTRPIYQQLTPLQSQSIDFIVASDVVFLVSMLQSLLNTVSSLFASSSHNDPSFLLSFQRRDSKDGEESISFTTVNRVIREVKQRGWTIDCLAWRPVMVMKETKNGEVAKVESQVFVFEIRP</sequence>
<dbReference type="Proteomes" id="UP001516023">
    <property type="component" value="Unassembled WGS sequence"/>
</dbReference>
<dbReference type="InterPro" id="IPR029063">
    <property type="entry name" value="SAM-dependent_MTases_sf"/>
</dbReference>
<dbReference type="Gene3D" id="3.40.50.150">
    <property type="entry name" value="Vaccinia Virus protein VP39"/>
    <property type="match status" value="1"/>
</dbReference>
<evidence type="ECO:0000313" key="2">
    <source>
        <dbReference type="Proteomes" id="UP001516023"/>
    </source>
</evidence>
<dbReference type="EMBL" id="JABMIG020000255">
    <property type="protein sequence ID" value="KAL3783621.1"/>
    <property type="molecule type" value="Genomic_DNA"/>
</dbReference>
<keyword evidence="2" id="KW-1185">Reference proteome</keyword>
<dbReference type="PANTHER" id="PTHR14614">
    <property type="entry name" value="HEPATOCELLULAR CARCINOMA-ASSOCIATED ANTIGEN"/>
    <property type="match status" value="1"/>
</dbReference>
<comment type="caution">
    <text evidence="1">The sequence shown here is derived from an EMBL/GenBank/DDBJ whole genome shotgun (WGS) entry which is preliminary data.</text>
</comment>
<dbReference type="Pfam" id="PF10294">
    <property type="entry name" value="Methyltransf_16"/>
    <property type="match status" value="2"/>
</dbReference>
<organism evidence="1 2">
    <name type="scientific">Cyclotella cryptica</name>
    <dbReference type="NCBI Taxonomy" id="29204"/>
    <lineage>
        <taxon>Eukaryota</taxon>
        <taxon>Sar</taxon>
        <taxon>Stramenopiles</taxon>
        <taxon>Ochrophyta</taxon>
        <taxon>Bacillariophyta</taxon>
        <taxon>Coscinodiscophyceae</taxon>
        <taxon>Thalassiosirophycidae</taxon>
        <taxon>Stephanodiscales</taxon>
        <taxon>Stephanodiscaceae</taxon>
        <taxon>Cyclotella</taxon>
    </lineage>
</organism>
<protein>
    <submittedName>
        <fullName evidence="1">Uncharacterized protein</fullName>
    </submittedName>
</protein>
<dbReference type="InterPro" id="IPR019410">
    <property type="entry name" value="Methyltransf_16"/>
</dbReference>
<dbReference type="PANTHER" id="PTHR14614:SF97">
    <property type="entry name" value="S-ADENOSYL-L-METHIONINE-DEPENDENT METHYLTRANSFERASES SUPERFAMILY PROTEIN"/>
    <property type="match status" value="1"/>
</dbReference>